<organism evidence="1">
    <name type="scientific">Anguilla anguilla</name>
    <name type="common">European freshwater eel</name>
    <name type="synonym">Muraena anguilla</name>
    <dbReference type="NCBI Taxonomy" id="7936"/>
    <lineage>
        <taxon>Eukaryota</taxon>
        <taxon>Metazoa</taxon>
        <taxon>Chordata</taxon>
        <taxon>Craniata</taxon>
        <taxon>Vertebrata</taxon>
        <taxon>Euteleostomi</taxon>
        <taxon>Actinopterygii</taxon>
        <taxon>Neopterygii</taxon>
        <taxon>Teleostei</taxon>
        <taxon>Anguilliformes</taxon>
        <taxon>Anguillidae</taxon>
        <taxon>Anguilla</taxon>
    </lineage>
</organism>
<name>A0A0E9P7K3_ANGAN</name>
<dbReference type="EMBL" id="GBXM01108315">
    <property type="protein sequence ID" value="JAH00262.1"/>
    <property type="molecule type" value="Transcribed_RNA"/>
</dbReference>
<evidence type="ECO:0000313" key="1">
    <source>
        <dbReference type="EMBL" id="JAH00262.1"/>
    </source>
</evidence>
<reference evidence="1" key="1">
    <citation type="submission" date="2014-11" db="EMBL/GenBank/DDBJ databases">
        <authorList>
            <person name="Amaro Gonzalez C."/>
        </authorList>
    </citation>
    <scope>NUCLEOTIDE SEQUENCE</scope>
</reference>
<protein>
    <submittedName>
        <fullName evidence="1">Uncharacterized protein</fullName>
    </submittedName>
</protein>
<proteinExistence type="predicted"/>
<dbReference type="AlphaFoldDB" id="A0A0E9P7K3"/>
<accession>A0A0E9P7K3</accession>
<reference evidence="1" key="2">
    <citation type="journal article" date="2015" name="Fish Shellfish Immunol.">
        <title>Early steps in the European eel (Anguilla anguilla)-Vibrio vulnificus interaction in the gills: Role of the RtxA13 toxin.</title>
        <authorList>
            <person name="Callol A."/>
            <person name="Pajuelo D."/>
            <person name="Ebbesson L."/>
            <person name="Teles M."/>
            <person name="MacKenzie S."/>
            <person name="Amaro C."/>
        </authorList>
    </citation>
    <scope>NUCLEOTIDE SEQUENCE</scope>
</reference>
<sequence>MCHWRSASTRTSTNSGR</sequence>